<proteinExistence type="predicted"/>
<evidence type="ECO:0000256" key="1">
    <source>
        <dbReference type="ARBA" id="ARBA00023121"/>
    </source>
</evidence>
<organism evidence="2">
    <name type="scientific">uncultured Acidimicrobiales bacterium</name>
    <dbReference type="NCBI Taxonomy" id="310071"/>
    <lineage>
        <taxon>Bacteria</taxon>
        <taxon>Bacillati</taxon>
        <taxon>Actinomycetota</taxon>
        <taxon>Acidimicrobiia</taxon>
        <taxon>Acidimicrobiales</taxon>
        <taxon>environmental samples</taxon>
    </lineage>
</organism>
<dbReference type="GO" id="GO:0008289">
    <property type="term" value="F:lipid binding"/>
    <property type="evidence" value="ECO:0007669"/>
    <property type="project" value="UniProtKB-KW"/>
</dbReference>
<name>A0A6J4H569_9ACTN</name>
<dbReference type="PANTHER" id="PTHR33434">
    <property type="entry name" value="DEGV DOMAIN-CONTAINING PROTEIN DR_1986-RELATED"/>
    <property type="match status" value="1"/>
</dbReference>
<dbReference type="Gene3D" id="3.40.50.10170">
    <property type="match status" value="1"/>
</dbReference>
<keyword evidence="1" id="KW-0446">Lipid-binding</keyword>
<protein>
    <submittedName>
        <fullName evidence="2">DegV family protein</fullName>
    </submittedName>
</protein>
<gene>
    <name evidence="2" type="ORF">AVDCRST_MAG76-312</name>
</gene>
<dbReference type="InterPro" id="IPR003797">
    <property type="entry name" value="DegV"/>
</dbReference>
<dbReference type="PROSITE" id="PS51482">
    <property type="entry name" value="DEGV"/>
    <property type="match status" value="1"/>
</dbReference>
<accession>A0A6J4H569</accession>
<dbReference type="NCBIfam" id="TIGR00762">
    <property type="entry name" value="DegV"/>
    <property type="match status" value="1"/>
</dbReference>
<dbReference type="SUPFAM" id="SSF82549">
    <property type="entry name" value="DAK1/DegV-like"/>
    <property type="match status" value="1"/>
</dbReference>
<dbReference type="EMBL" id="CADCSZ010000019">
    <property type="protein sequence ID" value="CAA9214322.1"/>
    <property type="molecule type" value="Genomic_DNA"/>
</dbReference>
<dbReference type="AlphaFoldDB" id="A0A6J4H569"/>
<evidence type="ECO:0000313" key="2">
    <source>
        <dbReference type="EMBL" id="CAA9214322.1"/>
    </source>
</evidence>
<dbReference type="PANTHER" id="PTHR33434:SF2">
    <property type="entry name" value="FATTY ACID-BINDING PROTEIN TM_1468"/>
    <property type="match status" value="1"/>
</dbReference>
<reference evidence="2" key="1">
    <citation type="submission" date="2020-02" db="EMBL/GenBank/DDBJ databases">
        <authorList>
            <person name="Meier V. D."/>
        </authorList>
    </citation>
    <scope>NUCLEOTIDE SEQUENCE</scope>
    <source>
        <strain evidence="2">AVDCRST_MAG76</strain>
    </source>
</reference>
<dbReference type="InterPro" id="IPR050270">
    <property type="entry name" value="DegV_domain_contain"/>
</dbReference>
<dbReference type="Gene3D" id="3.30.1180.10">
    <property type="match status" value="1"/>
</dbReference>
<dbReference type="InterPro" id="IPR043168">
    <property type="entry name" value="DegV_C"/>
</dbReference>
<dbReference type="Pfam" id="PF02645">
    <property type="entry name" value="DegV"/>
    <property type="match status" value="1"/>
</dbReference>
<sequence length="283" mass="28723">MTVRVVTDSGCDLPPALCDELGIEVVPLTIRFGDESLVDRKDLTPAEFWARCKAAPALPETAAPSPGAFEEAYRRAHAGGADGVVVVTLSSKMSATIEAAQLAVDAVAGDLPVRVVDSGNASLGEGMVALAAARAGAAGQDLDAVEHAARTAAAHTTLVAVIDTLDNLRRGGRIGGAQALMGGLLSIKPLITVSPTTGGEVAEAGKQRTRAKAVNALVDKVRAIGPVSALGLMHAEAPDVEDLLARLDDIVPREDIIVADVGAVIGTHVGPGCIGVVTVGSDR</sequence>